<keyword evidence="6 9" id="KW-0812">Transmembrane</keyword>
<accession>A0A221NXR1</accession>
<feature type="transmembrane region" description="Helical" evidence="9">
    <location>
        <begin position="98"/>
        <end position="117"/>
    </location>
</feature>
<evidence type="ECO:0000256" key="5">
    <source>
        <dbReference type="ARBA" id="ARBA00022683"/>
    </source>
</evidence>
<protein>
    <submittedName>
        <fullName evidence="11">PTS sugar transporter subunit IIA</fullName>
    </submittedName>
</protein>
<reference evidence="11 12" key="1">
    <citation type="submission" date="2017-07" db="EMBL/GenBank/DDBJ databases">
        <title>Genome sequence of Streptomyces pluripotens MUSC 137T.</title>
        <authorList>
            <person name="Ser H.-L."/>
            <person name="Lee L.-H."/>
        </authorList>
    </citation>
    <scope>NUCLEOTIDE SEQUENCE [LARGE SCALE GENOMIC DNA]</scope>
    <source>
        <strain evidence="11 12">MUSC 137</strain>
    </source>
</reference>
<feature type="transmembrane region" description="Helical" evidence="9">
    <location>
        <begin position="377"/>
        <end position="396"/>
    </location>
</feature>
<gene>
    <name evidence="11" type="ORF">LK07_12270</name>
</gene>
<dbReference type="GO" id="GO:0005886">
    <property type="term" value="C:plasma membrane"/>
    <property type="evidence" value="ECO:0007669"/>
    <property type="project" value="UniProtKB-SubCell"/>
</dbReference>
<proteinExistence type="predicted"/>
<dbReference type="PROSITE" id="PS51103">
    <property type="entry name" value="PTS_EIIC_TYPE_1"/>
    <property type="match status" value="1"/>
</dbReference>
<evidence type="ECO:0000256" key="2">
    <source>
        <dbReference type="ARBA" id="ARBA00022448"/>
    </source>
</evidence>
<keyword evidence="3" id="KW-1003">Cell membrane</keyword>
<comment type="subcellular location">
    <subcellularLocation>
        <location evidence="1">Cell membrane</location>
        <topology evidence="1">Multi-pass membrane protein</topology>
    </subcellularLocation>
</comment>
<evidence type="ECO:0000256" key="8">
    <source>
        <dbReference type="ARBA" id="ARBA00023136"/>
    </source>
</evidence>
<evidence type="ECO:0000256" key="1">
    <source>
        <dbReference type="ARBA" id="ARBA00004651"/>
    </source>
</evidence>
<feature type="domain" description="PTS EIIC type-1" evidence="10">
    <location>
        <begin position="16"/>
        <end position="408"/>
    </location>
</feature>
<dbReference type="InterPro" id="IPR050429">
    <property type="entry name" value="PTS_Glucose_EIICBA"/>
</dbReference>
<feature type="transmembrane region" description="Helical" evidence="9">
    <location>
        <begin position="66"/>
        <end position="91"/>
    </location>
</feature>
<keyword evidence="4 11" id="KW-0762">Sugar transport</keyword>
<feature type="transmembrane region" description="Helical" evidence="9">
    <location>
        <begin position="322"/>
        <end position="347"/>
    </location>
</feature>
<keyword evidence="8 9" id="KW-0472">Membrane</keyword>
<feature type="transmembrane region" description="Helical" evidence="9">
    <location>
        <begin position="137"/>
        <end position="157"/>
    </location>
</feature>
<evidence type="ECO:0000256" key="3">
    <source>
        <dbReference type="ARBA" id="ARBA00022475"/>
    </source>
</evidence>
<dbReference type="Pfam" id="PF02378">
    <property type="entry name" value="PTS_EIIC"/>
    <property type="match status" value="1"/>
</dbReference>
<keyword evidence="5" id="KW-0598">Phosphotransferase system</keyword>
<dbReference type="AlphaFoldDB" id="A0A221NXR1"/>
<dbReference type="PANTHER" id="PTHR30009">
    <property type="entry name" value="CYTOCHROME C-TYPE SYNTHESIS PROTEIN AND PTS TRANSMEMBRANE COMPONENT"/>
    <property type="match status" value="1"/>
</dbReference>
<keyword evidence="7 9" id="KW-1133">Transmembrane helix</keyword>
<sequence length="421" mass="44436">MTTASAAPAAEKKKGAGVMPVLQRIGRSLMLPVAVLPAAALLVRLGNTDMLGRPEFPAFLTKIASFMAAGGNAILSNMPLLFAVGIAIGFAKKSDGSTGLAAVVGYLVFKSVLGTFTDKNLPKVPTPVDGKVVMMDAPADAKVLGGVVMGLAVALIYQRFYRTKLPDWAGFFGGRRLVPILSAFAGLVLGIVFGYIWPVLGAGLHNFGEWLVGSGAVGAGIFGVANRALIPIGMHHLLNSFPWLQAGDFHGKSGDIARFLAGDPTAGQFMTGFFPIMMFGLPAACLAIVHCARPERRKVVGGMMLSLALTSFVTGVTEPIEFTFMFIAPVLYAIHAVLTGISMALTWALGMRDGFGFSAGVIDWSLNLGIASNPFGLLLVGLCFGAVYYVVFRFAIVRFNLATPGRESDEELLEIQKAEAK</sequence>
<dbReference type="InterPro" id="IPR013013">
    <property type="entry name" value="PTS_EIIC_1"/>
</dbReference>
<feature type="transmembrane region" description="Helical" evidence="9">
    <location>
        <begin position="272"/>
        <end position="292"/>
    </location>
</feature>
<feature type="transmembrane region" description="Helical" evidence="9">
    <location>
        <begin position="29"/>
        <end position="46"/>
    </location>
</feature>
<dbReference type="EMBL" id="CP022433">
    <property type="protein sequence ID" value="ASN24682.1"/>
    <property type="molecule type" value="Genomic_DNA"/>
</dbReference>
<dbReference type="OrthoDB" id="9797715at2"/>
<dbReference type="GO" id="GO:0008982">
    <property type="term" value="F:protein-N(PI)-phosphohistidine-sugar phosphotransferase activity"/>
    <property type="evidence" value="ECO:0007669"/>
    <property type="project" value="InterPro"/>
</dbReference>
<dbReference type="GO" id="GO:0009401">
    <property type="term" value="P:phosphoenolpyruvate-dependent sugar phosphotransferase system"/>
    <property type="evidence" value="ECO:0007669"/>
    <property type="project" value="UniProtKB-KW"/>
</dbReference>
<keyword evidence="2" id="KW-0813">Transport</keyword>
<dbReference type="RefSeq" id="WP_039654867.1">
    <property type="nucleotide sequence ID" value="NZ_CP021080.1"/>
</dbReference>
<feature type="transmembrane region" description="Helical" evidence="9">
    <location>
        <begin position="177"/>
        <end position="197"/>
    </location>
</feature>
<dbReference type="PANTHER" id="PTHR30009:SF4">
    <property type="entry name" value="PTS SYSTEM N-ACETYLGLUCOSAMINE-SPECIFIC EIICBA COMPONENT"/>
    <property type="match status" value="1"/>
</dbReference>
<evidence type="ECO:0000313" key="12">
    <source>
        <dbReference type="Proteomes" id="UP000031501"/>
    </source>
</evidence>
<evidence type="ECO:0000256" key="4">
    <source>
        <dbReference type="ARBA" id="ARBA00022597"/>
    </source>
</evidence>
<dbReference type="KEGG" id="splu:LK06_011150"/>
<dbReference type="STRING" id="1355015.LK06_011150"/>
<dbReference type="GO" id="GO:0090563">
    <property type="term" value="F:protein-phosphocysteine-sugar phosphotransferase activity"/>
    <property type="evidence" value="ECO:0007669"/>
    <property type="project" value="TreeGrafter"/>
</dbReference>
<name>A0A221NXR1_9ACTN</name>
<organism evidence="11 12">
    <name type="scientific">Streptomyces pluripotens</name>
    <dbReference type="NCBI Taxonomy" id="1355015"/>
    <lineage>
        <taxon>Bacteria</taxon>
        <taxon>Bacillati</taxon>
        <taxon>Actinomycetota</taxon>
        <taxon>Actinomycetes</taxon>
        <taxon>Kitasatosporales</taxon>
        <taxon>Streptomycetaceae</taxon>
        <taxon>Streptomyces</taxon>
    </lineage>
</organism>
<dbReference type="GO" id="GO:0015764">
    <property type="term" value="P:N-acetylglucosamine transport"/>
    <property type="evidence" value="ECO:0007669"/>
    <property type="project" value="TreeGrafter"/>
</dbReference>
<evidence type="ECO:0000256" key="7">
    <source>
        <dbReference type="ARBA" id="ARBA00022989"/>
    </source>
</evidence>
<dbReference type="Proteomes" id="UP000031501">
    <property type="component" value="Chromosome"/>
</dbReference>
<evidence type="ECO:0000256" key="9">
    <source>
        <dbReference type="SAM" id="Phobius"/>
    </source>
</evidence>
<evidence type="ECO:0000313" key="11">
    <source>
        <dbReference type="EMBL" id="ASN24682.1"/>
    </source>
</evidence>
<dbReference type="InterPro" id="IPR003352">
    <property type="entry name" value="PTS_EIIC"/>
</dbReference>
<evidence type="ECO:0000256" key="6">
    <source>
        <dbReference type="ARBA" id="ARBA00022692"/>
    </source>
</evidence>
<evidence type="ECO:0000259" key="10">
    <source>
        <dbReference type="PROSITE" id="PS51103"/>
    </source>
</evidence>
<keyword evidence="12" id="KW-1185">Reference proteome</keyword>